<dbReference type="EC" id="2.7.13.3" evidence="2"/>
<keyword evidence="11" id="KW-1185">Reference proteome</keyword>
<reference evidence="10 11" key="1">
    <citation type="journal article" date="2015" name="Stand. Genomic Sci.">
        <title>Genomic Encyclopedia of Bacterial and Archaeal Type Strains, Phase III: the genomes of soil and plant-associated and newly described type strains.</title>
        <authorList>
            <person name="Whitman W.B."/>
            <person name="Woyke T."/>
            <person name="Klenk H.P."/>
            <person name="Zhou Y."/>
            <person name="Lilburn T.G."/>
            <person name="Beck B.J."/>
            <person name="De Vos P."/>
            <person name="Vandamme P."/>
            <person name="Eisen J.A."/>
            <person name="Garrity G."/>
            <person name="Hugenholtz P."/>
            <person name="Kyrpides N.C."/>
        </authorList>
    </citation>
    <scope>NUCLEOTIDE SEQUENCE [LARGE SCALE GENOMIC DNA]</scope>
    <source>
        <strain evidence="10 11">CGMCC 1.10115</strain>
    </source>
</reference>
<dbReference type="InterPro" id="IPR005467">
    <property type="entry name" value="His_kinase_dom"/>
</dbReference>
<name>A0A562JTX4_9BACI</name>
<keyword evidence="4" id="KW-0808">Transferase</keyword>
<dbReference type="OrthoDB" id="9815750at2"/>
<evidence type="ECO:0000256" key="5">
    <source>
        <dbReference type="ARBA" id="ARBA00022741"/>
    </source>
</evidence>
<organism evidence="10 11">
    <name type="scientific">Cytobacillus oceanisediminis</name>
    <dbReference type="NCBI Taxonomy" id="665099"/>
    <lineage>
        <taxon>Bacteria</taxon>
        <taxon>Bacillati</taxon>
        <taxon>Bacillota</taxon>
        <taxon>Bacilli</taxon>
        <taxon>Bacillales</taxon>
        <taxon>Bacillaceae</taxon>
        <taxon>Cytobacillus</taxon>
    </lineage>
</organism>
<dbReference type="CDD" id="cd00082">
    <property type="entry name" value="HisKA"/>
    <property type="match status" value="1"/>
</dbReference>
<dbReference type="Gene3D" id="3.30.565.10">
    <property type="entry name" value="Histidine kinase-like ATPase, C-terminal domain"/>
    <property type="match status" value="1"/>
</dbReference>
<keyword evidence="5" id="KW-0547">Nucleotide-binding</keyword>
<dbReference type="GO" id="GO:0005524">
    <property type="term" value="F:ATP binding"/>
    <property type="evidence" value="ECO:0007669"/>
    <property type="project" value="UniProtKB-KW"/>
</dbReference>
<dbReference type="CDD" id="cd00075">
    <property type="entry name" value="HATPase"/>
    <property type="match status" value="1"/>
</dbReference>
<dbReference type="PANTHER" id="PTHR43065">
    <property type="entry name" value="SENSOR HISTIDINE KINASE"/>
    <property type="match status" value="1"/>
</dbReference>
<dbReference type="InterPro" id="IPR003594">
    <property type="entry name" value="HATPase_dom"/>
</dbReference>
<accession>A0A562JTX4</accession>
<keyword evidence="6" id="KW-0418">Kinase</keyword>
<evidence type="ECO:0000256" key="1">
    <source>
        <dbReference type="ARBA" id="ARBA00000085"/>
    </source>
</evidence>
<protein>
    <recommendedName>
        <fullName evidence="2">histidine kinase</fullName>
        <ecNumber evidence="2">2.7.13.3</ecNumber>
    </recommendedName>
</protein>
<comment type="caution">
    <text evidence="10">The sequence shown here is derived from an EMBL/GenBank/DDBJ whole genome shotgun (WGS) entry which is preliminary data.</text>
</comment>
<dbReference type="Pfam" id="PF02518">
    <property type="entry name" value="HATPase_c"/>
    <property type="match status" value="1"/>
</dbReference>
<evidence type="ECO:0000256" key="2">
    <source>
        <dbReference type="ARBA" id="ARBA00012438"/>
    </source>
</evidence>
<dbReference type="SMART" id="SM00388">
    <property type="entry name" value="HisKA"/>
    <property type="match status" value="1"/>
</dbReference>
<dbReference type="AlphaFoldDB" id="A0A562JTX4"/>
<evidence type="ECO:0000313" key="11">
    <source>
        <dbReference type="Proteomes" id="UP000318667"/>
    </source>
</evidence>
<keyword evidence="3" id="KW-0597">Phosphoprotein</keyword>
<feature type="domain" description="Histidine kinase" evidence="9">
    <location>
        <begin position="152"/>
        <end position="362"/>
    </location>
</feature>
<evidence type="ECO:0000256" key="3">
    <source>
        <dbReference type="ARBA" id="ARBA00022553"/>
    </source>
</evidence>
<dbReference type="InterPro" id="IPR036097">
    <property type="entry name" value="HisK_dim/P_sf"/>
</dbReference>
<dbReference type="EMBL" id="VLKI01000006">
    <property type="protein sequence ID" value="TWH86630.1"/>
    <property type="molecule type" value="Genomic_DNA"/>
</dbReference>
<dbReference type="GO" id="GO:0000155">
    <property type="term" value="F:phosphorelay sensor kinase activity"/>
    <property type="evidence" value="ECO:0007669"/>
    <property type="project" value="InterPro"/>
</dbReference>
<gene>
    <name evidence="10" type="ORF">IQ19_02653</name>
</gene>
<dbReference type="Gene3D" id="1.10.287.130">
    <property type="match status" value="1"/>
</dbReference>
<evidence type="ECO:0000256" key="4">
    <source>
        <dbReference type="ARBA" id="ARBA00022679"/>
    </source>
</evidence>
<dbReference type="InterPro" id="IPR004358">
    <property type="entry name" value="Sig_transdc_His_kin-like_C"/>
</dbReference>
<evidence type="ECO:0000313" key="10">
    <source>
        <dbReference type="EMBL" id="TWH86630.1"/>
    </source>
</evidence>
<evidence type="ECO:0000256" key="7">
    <source>
        <dbReference type="ARBA" id="ARBA00022840"/>
    </source>
</evidence>
<dbReference type="RefSeq" id="WP_144542782.1">
    <property type="nucleotide sequence ID" value="NZ_CBCSDC010000026.1"/>
</dbReference>
<dbReference type="SUPFAM" id="SSF55874">
    <property type="entry name" value="ATPase domain of HSP90 chaperone/DNA topoisomerase II/histidine kinase"/>
    <property type="match status" value="1"/>
</dbReference>
<dbReference type="Proteomes" id="UP000318667">
    <property type="component" value="Unassembled WGS sequence"/>
</dbReference>
<evidence type="ECO:0000259" key="9">
    <source>
        <dbReference type="PROSITE" id="PS50109"/>
    </source>
</evidence>
<dbReference type="PRINTS" id="PR00344">
    <property type="entry name" value="BCTRLSENSOR"/>
</dbReference>
<dbReference type="Pfam" id="PF00512">
    <property type="entry name" value="HisKA"/>
    <property type="match status" value="1"/>
</dbReference>
<keyword evidence="8" id="KW-0902">Two-component regulatory system</keyword>
<dbReference type="PROSITE" id="PS50109">
    <property type="entry name" value="HIS_KIN"/>
    <property type="match status" value="1"/>
</dbReference>
<evidence type="ECO:0000256" key="8">
    <source>
        <dbReference type="ARBA" id="ARBA00023012"/>
    </source>
</evidence>
<proteinExistence type="predicted"/>
<keyword evidence="7" id="KW-0067">ATP-binding</keyword>
<dbReference type="InterPro" id="IPR036890">
    <property type="entry name" value="HATPase_C_sf"/>
</dbReference>
<dbReference type="SMART" id="SM00387">
    <property type="entry name" value="HATPase_c"/>
    <property type="match status" value="1"/>
</dbReference>
<dbReference type="GeneID" id="65403823"/>
<sequence length="367" mass="41896">MYLTESLLEKMPFPYFLINGNYEILSASLNEDDKWTGQLFTNFLASDEISSFKVHLNGNGYTVLKLKRGNRYLPHRIYLVEEEENRHHLFCFPLSIEDQEFKKTADRVEKKLLQFNLQLMEKKKFFEKTAKEIHEASLESDYMANVGQLAAGIAHEIRNPLTTVKGFIQLLKPYLNEIGKEQYAEIALEEINRANDIIYEFLNAAKPPEKKKTEISLNKLIKEMTILFESEGHLHNIDFSIQPCDVIPSVFGDNKQIKQVLVNIIKNALEALQNVNRSDARIRLSAETKQAKAYIIVEDNGPGMSQETIDQLFVPFYTTKENGTGIGLSICKKIVEEHGGNILLYSQPGAGTVFKIELPLFSNKKNS</sequence>
<dbReference type="InterPro" id="IPR003661">
    <property type="entry name" value="HisK_dim/P_dom"/>
</dbReference>
<evidence type="ECO:0000256" key="6">
    <source>
        <dbReference type="ARBA" id="ARBA00022777"/>
    </source>
</evidence>
<comment type="catalytic activity">
    <reaction evidence="1">
        <text>ATP + protein L-histidine = ADP + protein N-phospho-L-histidine.</text>
        <dbReference type="EC" id="2.7.13.3"/>
    </reaction>
</comment>
<dbReference type="PANTHER" id="PTHR43065:SF10">
    <property type="entry name" value="PEROXIDE STRESS-ACTIVATED HISTIDINE KINASE MAK3"/>
    <property type="match status" value="1"/>
</dbReference>
<dbReference type="SUPFAM" id="SSF47384">
    <property type="entry name" value="Homodimeric domain of signal transducing histidine kinase"/>
    <property type="match status" value="1"/>
</dbReference>